<evidence type="ECO:0000256" key="1">
    <source>
        <dbReference type="SAM" id="SignalP"/>
    </source>
</evidence>
<dbReference type="InParanoid" id="A0A286UNN7"/>
<accession>A0A286UNN7</accession>
<proteinExistence type="predicted"/>
<dbReference type="PANTHER" id="PTHR37957:SF1">
    <property type="entry name" value="PHYTASE-LIKE DOMAIN-CONTAINING PROTEIN"/>
    <property type="match status" value="1"/>
</dbReference>
<feature type="chain" id="PRO_5013574947" description="Phytase-like domain-containing protein" evidence="1">
    <location>
        <begin position="21"/>
        <end position="493"/>
    </location>
</feature>
<keyword evidence="4" id="KW-1185">Reference proteome</keyword>
<feature type="domain" description="Phytase-like" evidence="2">
    <location>
        <begin position="84"/>
        <end position="382"/>
    </location>
</feature>
<dbReference type="AlphaFoldDB" id="A0A286UNN7"/>
<dbReference type="EMBL" id="NBII01000003">
    <property type="protein sequence ID" value="PAV21159.1"/>
    <property type="molecule type" value="Genomic_DNA"/>
</dbReference>
<organism evidence="3 4">
    <name type="scientific">Pyrrhoderma noxium</name>
    <dbReference type="NCBI Taxonomy" id="2282107"/>
    <lineage>
        <taxon>Eukaryota</taxon>
        <taxon>Fungi</taxon>
        <taxon>Dikarya</taxon>
        <taxon>Basidiomycota</taxon>
        <taxon>Agaricomycotina</taxon>
        <taxon>Agaricomycetes</taxon>
        <taxon>Hymenochaetales</taxon>
        <taxon>Hymenochaetaceae</taxon>
        <taxon>Pyrrhoderma</taxon>
    </lineage>
</organism>
<dbReference type="Proteomes" id="UP000217199">
    <property type="component" value="Unassembled WGS sequence"/>
</dbReference>
<evidence type="ECO:0000313" key="3">
    <source>
        <dbReference type="EMBL" id="PAV21159.1"/>
    </source>
</evidence>
<evidence type="ECO:0000313" key="4">
    <source>
        <dbReference type="Proteomes" id="UP000217199"/>
    </source>
</evidence>
<name>A0A286UNN7_9AGAM</name>
<comment type="caution">
    <text evidence="3">The sequence shown here is derived from an EMBL/GenBank/DDBJ whole genome shotgun (WGS) entry which is preliminary data.</text>
</comment>
<dbReference type="PANTHER" id="PTHR37957">
    <property type="entry name" value="BLR7070 PROTEIN"/>
    <property type="match status" value="1"/>
</dbReference>
<feature type="signal peptide" evidence="1">
    <location>
        <begin position="1"/>
        <end position="20"/>
    </location>
</feature>
<sequence>MMLFLSTVLSLVTSSAVVIATESDTSLFVSVELNGKTFVNKGIVGYGFIPSNFVESTGDTLGGIGSGIAIKRGTFAKLGDNFTGTFVVQPDRGFNIDGTIDYQGRQHEIDFVLSPYYGTDNLTFEDAQKTLNLTYKSTLLYWDRGDDVRTTGLDALGIRPSQDGDPEMPIPSLDFNHLSVDCEGIALSADSFWMSDEYGPYIYHFNSSGHLQHTIQPPKAFLPFTDDSLNFTSAEDPDTGRAANQGFEGLTLSPDGKTLFALLQSATMQDGGSDKTTNRYTRLLAYDISDAENPELVGEYIVPLPQSKKKGKTRAQSEMHYAGPSTFLVLARDGSGKGSDPDDTESSYKQADLIDISLATDIHGSQFDDPSNPVAPDGVLDSGVIPATYVSFVSYINDTQLARFGLHNGGDDPTSETLIASKWESLALAPCEDDDFPNDFFLFTAADNDFQSTQGIFNGTSFDAGIDNDNAFLVFRVTLPTLDAASGSEAIGI</sequence>
<evidence type="ECO:0000259" key="2">
    <source>
        <dbReference type="Pfam" id="PF13449"/>
    </source>
</evidence>
<gene>
    <name evidence="3" type="ORF">PNOK_0378600</name>
</gene>
<dbReference type="Pfam" id="PF13449">
    <property type="entry name" value="Phytase-like"/>
    <property type="match status" value="1"/>
</dbReference>
<dbReference type="InterPro" id="IPR027372">
    <property type="entry name" value="Phytase-like_dom"/>
</dbReference>
<dbReference type="STRING" id="2282107.A0A286UNN7"/>
<protein>
    <recommendedName>
        <fullName evidence="2">Phytase-like domain-containing protein</fullName>
    </recommendedName>
</protein>
<reference evidence="3 4" key="1">
    <citation type="journal article" date="2017" name="Mol. Ecol.">
        <title>Comparative and population genomic landscape of Phellinus noxius: A hypervariable fungus causing root rot in trees.</title>
        <authorList>
            <person name="Chung C.L."/>
            <person name="Lee T.J."/>
            <person name="Akiba M."/>
            <person name="Lee H.H."/>
            <person name="Kuo T.H."/>
            <person name="Liu D."/>
            <person name="Ke H.M."/>
            <person name="Yokoi T."/>
            <person name="Roa M.B."/>
            <person name="Lu M.J."/>
            <person name="Chang Y.Y."/>
            <person name="Ann P.J."/>
            <person name="Tsai J.N."/>
            <person name="Chen C.Y."/>
            <person name="Tzean S.S."/>
            <person name="Ota Y."/>
            <person name="Hattori T."/>
            <person name="Sahashi N."/>
            <person name="Liou R.F."/>
            <person name="Kikuchi T."/>
            <person name="Tsai I.J."/>
        </authorList>
    </citation>
    <scope>NUCLEOTIDE SEQUENCE [LARGE SCALE GENOMIC DNA]</scope>
    <source>
        <strain evidence="3 4">FFPRI411160</strain>
    </source>
</reference>
<dbReference type="OrthoDB" id="425936at2759"/>
<keyword evidence="1" id="KW-0732">Signal</keyword>